<protein>
    <submittedName>
        <fullName evidence="1">Uncharacterized protein</fullName>
    </submittedName>
</protein>
<gene>
    <name evidence="1" type="ORF">DEB45_12975</name>
</gene>
<proteinExistence type="predicted"/>
<sequence>MIIRASTKQPGMFYLIWKDSGVEGGKRFTKIETADGKRSQDVTLMNGLETAEILYIDASRVDFFFDMAAEVGVTVQPEHKHTETEMRKFSGRVTTTPRIGMKVQIKRCCVEGKLHIGNEFTIASSPRELCGTWVVALNNSDGSRFSAGYDLSMLEITDLGVAA</sequence>
<dbReference type="Proteomes" id="UP000264779">
    <property type="component" value="Unassembled WGS sequence"/>
</dbReference>
<name>A0A358E1V4_9ALTE</name>
<dbReference type="AlphaFoldDB" id="A0A358E1V4"/>
<reference evidence="1 2" key="1">
    <citation type="journal article" date="2018" name="Nat. Biotechnol.">
        <title>A standardized bacterial taxonomy based on genome phylogeny substantially revises the tree of life.</title>
        <authorList>
            <person name="Parks D.H."/>
            <person name="Chuvochina M."/>
            <person name="Waite D.W."/>
            <person name="Rinke C."/>
            <person name="Skarshewski A."/>
            <person name="Chaumeil P.A."/>
            <person name="Hugenholtz P."/>
        </authorList>
    </citation>
    <scope>NUCLEOTIDE SEQUENCE [LARGE SCALE GENOMIC DNA]</scope>
    <source>
        <strain evidence="1">UBA11621</strain>
    </source>
</reference>
<organism evidence="1 2">
    <name type="scientific">Alteromonas australica</name>
    <dbReference type="NCBI Taxonomy" id="589873"/>
    <lineage>
        <taxon>Bacteria</taxon>
        <taxon>Pseudomonadati</taxon>
        <taxon>Pseudomonadota</taxon>
        <taxon>Gammaproteobacteria</taxon>
        <taxon>Alteromonadales</taxon>
        <taxon>Alteromonadaceae</taxon>
        <taxon>Alteromonas/Salinimonas group</taxon>
        <taxon>Alteromonas</taxon>
    </lineage>
</organism>
<evidence type="ECO:0000313" key="2">
    <source>
        <dbReference type="Proteomes" id="UP000264779"/>
    </source>
</evidence>
<comment type="caution">
    <text evidence="1">The sequence shown here is derived from an EMBL/GenBank/DDBJ whole genome shotgun (WGS) entry which is preliminary data.</text>
</comment>
<evidence type="ECO:0000313" key="1">
    <source>
        <dbReference type="EMBL" id="HBU52163.1"/>
    </source>
</evidence>
<dbReference type="RefSeq" id="WP_272965257.1">
    <property type="nucleotide sequence ID" value="NZ_CALBIY010000020.1"/>
</dbReference>
<accession>A0A358E1V4</accession>
<dbReference type="EMBL" id="DONK01000198">
    <property type="protein sequence ID" value="HBU52163.1"/>
    <property type="molecule type" value="Genomic_DNA"/>
</dbReference>